<keyword evidence="3" id="KW-0285">Flavoprotein</keyword>
<gene>
    <name evidence="7" type="ORF">K8352_03440</name>
</gene>
<dbReference type="GO" id="GO:0071949">
    <property type="term" value="F:FAD binding"/>
    <property type="evidence" value="ECO:0007669"/>
    <property type="project" value="InterPro"/>
</dbReference>
<dbReference type="InterPro" id="IPR012951">
    <property type="entry name" value="BBE"/>
</dbReference>
<reference evidence="7" key="1">
    <citation type="submission" date="2023-02" db="EMBL/GenBank/DDBJ databases">
        <title>Genome of Flavobacteriaceae gen. nov. sp. strain F89.</title>
        <authorList>
            <person name="Wang Y."/>
        </authorList>
    </citation>
    <scope>NUCLEOTIDE SEQUENCE</scope>
    <source>
        <strain evidence="7">F89</strain>
    </source>
</reference>
<evidence type="ECO:0000256" key="2">
    <source>
        <dbReference type="ARBA" id="ARBA00005466"/>
    </source>
</evidence>
<dbReference type="AlphaFoldDB" id="A0AAE3ETC0"/>
<dbReference type="InterPro" id="IPR006094">
    <property type="entry name" value="Oxid_FAD_bind_N"/>
</dbReference>
<sequence length="459" mass="51379">MESKIEEFKNLLRGELILPRDNNYDETRKVYNGMIDKRPDMIAKCKNTADVITAVNFGRENEMLVSIRGGGHNAAGLGICDRGLVIDLSHICNTRIDPVSKTATVGGGCTWGEVDHATHAFGLATPTGFISTTGVGGLTLGGGIGYLSRKHGLTIDNLLEADMVLADGTFVRVNEKNHLDLFWAIRGGGGNFGVVTSFTFKLHPVKNVFFGPTLWPIEQTQEVMRWYADFLPKAPEELDGFFAVMTVPPVPMFPEELHLKKVCGIVWCYFGDREKADEIFKPIREFTPAPIVNGVQEVPYPAAQSIFDALYPAGLQWYWKADFINELSDEAIALHQKFGEQLPTPHSTMHLYPVDGAVHRVDKNDTAFNFRNSMWAGVIVGVDPDPANKEKIANWAKEYWKTLHPYSAGGAYINFIMEEGEDRIKENYGDNFERLRNIKAKYDPENFFRVNQNIKPANL</sequence>
<keyword evidence="8" id="KW-1185">Reference proteome</keyword>
<evidence type="ECO:0000313" key="8">
    <source>
        <dbReference type="Proteomes" id="UP001200642"/>
    </source>
</evidence>
<evidence type="ECO:0000256" key="4">
    <source>
        <dbReference type="ARBA" id="ARBA00022827"/>
    </source>
</evidence>
<comment type="similarity">
    <text evidence="2">Belongs to the oxygen-dependent FAD-linked oxidoreductase family.</text>
</comment>
<protein>
    <submittedName>
        <fullName evidence="7">FAD-binding oxidoreductase</fullName>
    </submittedName>
</protein>
<dbReference type="PANTHER" id="PTHR42973:SF39">
    <property type="entry name" value="FAD-BINDING PCMH-TYPE DOMAIN-CONTAINING PROTEIN"/>
    <property type="match status" value="1"/>
</dbReference>
<dbReference type="InterPro" id="IPR036318">
    <property type="entry name" value="FAD-bd_PCMH-like_sf"/>
</dbReference>
<feature type="domain" description="FAD-binding PCMH-type" evidence="6">
    <location>
        <begin position="34"/>
        <end position="205"/>
    </location>
</feature>
<comment type="cofactor">
    <cofactor evidence="1">
        <name>FAD</name>
        <dbReference type="ChEBI" id="CHEBI:57692"/>
    </cofactor>
</comment>
<dbReference type="RefSeq" id="WP_317900935.1">
    <property type="nucleotide sequence ID" value="NZ_JAIRBC010000004.1"/>
</dbReference>
<dbReference type="EMBL" id="JAIRBC010000004">
    <property type="protein sequence ID" value="MCG2459789.1"/>
    <property type="molecule type" value="Genomic_DNA"/>
</dbReference>
<keyword evidence="4" id="KW-0274">FAD</keyword>
<evidence type="ECO:0000256" key="1">
    <source>
        <dbReference type="ARBA" id="ARBA00001974"/>
    </source>
</evidence>
<comment type="caution">
    <text evidence="7">The sequence shown here is derived from an EMBL/GenBank/DDBJ whole genome shotgun (WGS) entry which is preliminary data.</text>
</comment>
<dbReference type="Gene3D" id="3.40.462.20">
    <property type="match status" value="1"/>
</dbReference>
<dbReference type="InterPro" id="IPR050416">
    <property type="entry name" value="FAD-linked_Oxidoreductase"/>
</dbReference>
<proteinExistence type="inferred from homology"/>
<accession>A0AAE3ETC0</accession>
<dbReference type="InterPro" id="IPR016166">
    <property type="entry name" value="FAD-bd_PCMH"/>
</dbReference>
<dbReference type="InterPro" id="IPR006093">
    <property type="entry name" value="Oxy_OxRdtase_FAD_BS"/>
</dbReference>
<dbReference type="InterPro" id="IPR016169">
    <property type="entry name" value="FAD-bd_PCMH_sub2"/>
</dbReference>
<evidence type="ECO:0000256" key="3">
    <source>
        <dbReference type="ARBA" id="ARBA00022630"/>
    </source>
</evidence>
<keyword evidence="5" id="KW-0560">Oxidoreductase</keyword>
<dbReference type="Proteomes" id="UP001200642">
    <property type="component" value="Unassembled WGS sequence"/>
</dbReference>
<dbReference type="Pfam" id="PF08031">
    <property type="entry name" value="BBE"/>
    <property type="match status" value="1"/>
</dbReference>
<name>A0AAE3ETC0_9FLAO</name>
<dbReference type="PROSITE" id="PS51387">
    <property type="entry name" value="FAD_PCMH"/>
    <property type="match status" value="1"/>
</dbReference>
<dbReference type="InterPro" id="IPR016167">
    <property type="entry name" value="FAD-bd_PCMH_sub1"/>
</dbReference>
<evidence type="ECO:0000259" key="6">
    <source>
        <dbReference type="PROSITE" id="PS51387"/>
    </source>
</evidence>
<dbReference type="SUPFAM" id="SSF56176">
    <property type="entry name" value="FAD-binding/transporter-associated domain-like"/>
    <property type="match status" value="1"/>
</dbReference>
<dbReference type="Gene3D" id="3.30.43.10">
    <property type="entry name" value="Uridine Diphospho-n-acetylenolpyruvylglucosamine Reductase, domain 2"/>
    <property type="match status" value="1"/>
</dbReference>
<dbReference type="GO" id="GO:0016491">
    <property type="term" value="F:oxidoreductase activity"/>
    <property type="evidence" value="ECO:0007669"/>
    <property type="project" value="UniProtKB-KW"/>
</dbReference>
<evidence type="ECO:0000256" key="5">
    <source>
        <dbReference type="ARBA" id="ARBA00023002"/>
    </source>
</evidence>
<evidence type="ECO:0000313" key="7">
    <source>
        <dbReference type="EMBL" id="MCG2459789.1"/>
    </source>
</evidence>
<dbReference type="Pfam" id="PF01565">
    <property type="entry name" value="FAD_binding_4"/>
    <property type="match status" value="1"/>
</dbReference>
<organism evidence="7 8">
    <name type="scientific">Cerina litoralis</name>
    <dbReference type="NCBI Taxonomy" id="2874477"/>
    <lineage>
        <taxon>Bacteria</taxon>
        <taxon>Pseudomonadati</taxon>
        <taxon>Bacteroidota</taxon>
        <taxon>Flavobacteriia</taxon>
        <taxon>Flavobacteriales</taxon>
        <taxon>Flavobacteriaceae</taxon>
        <taxon>Cerina</taxon>
    </lineage>
</organism>
<dbReference type="PROSITE" id="PS00862">
    <property type="entry name" value="OX2_COVAL_FAD"/>
    <property type="match status" value="1"/>
</dbReference>
<dbReference type="Gene3D" id="3.30.465.10">
    <property type="match status" value="1"/>
</dbReference>
<dbReference type="PANTHER" id="PTHR42973">
    <property type="entry name" value="BINDING OXIDOREDUCTASE, PUTATIVE (AFU_ORTHOLOGUE AFUA_1G17690)-RELATED"/>
    <property type="match status" value="1"/>
</dbReference>